<dbReference type="Gene3D" id="6.10.110.10">
    <property type="match status" value="1"/>
</dbReference>
<keyword evidence="2" id="KW-1185">Reference proteome</keyword>
<evidence type="ECO:0000313" key="2">
    <source>
        <dbReference type="Proteomes" id="UP001498398"/>
    </source>
</evidence>
<dbReference type="Proteomes" id="UP001498398">
    <property type="component" value="Unassembled WGS sequence"/>
</dbReference>
<evidence type="ECO:0000313" key="1">
    <source>
        <dbReference type="EMBL" id="KAK7457195.1"/>
    </source>
</evidence>
<sequence length="277" mass="30839">MFRAEEDPSKFWDRVIGLGNKASAYTNALLSQVTRKIPSTKSSVLALQSTISTTITSPGLQAFRSELQNLTLQGFDDLNSDMQRNGLDLSNWSNTFSFDLSCELELIMDQFRADFPEPSTAPNHAQRVVFIQTLMNRIEEGLVRVSAKYGVREQDTKDNFSKVRHGTEDTLIIVGDLVEQHPILLEALVFSTVILFLPKVWLTRPILSCFGFGPSGPIKGSTAAWAQRRFFGAVVTRGSWFARLQQAGMRGWGLYRLPEIVLGAIGGGLMWGIGRCF</sequence>
<comment type="caution">
    <text evidence="1">The sequence shown here is derived from an EMBL/GenBank/DDBJ whole genome shotgun (WGS) entry which is preliminary data.</text>
</comment>
<accession>A0ABR1JEC7</accession>
<gene>
    <name evidence="1" type="ORF">VKT23_010493</name>
</gene>
<protein>
    <submittedName>
        <fullName evidence="1">Uncharacterized protein</fullName>
    </submittedName>
</protein>
<organism evidence="1 2">
    <name type="scientific">Marasmiellus scandens</name>
    <dbReference type="NCBI Taxonomy" id="2682957"/>
    <lineage>
        <taxon>Eukaryota</taxon>
        <taxon>Fungi</taxon>
        <taxon>Dikarya</taxon>
        <taxon>Basidiomycota</taxon>
        <taxon>Agaricomycotina</taxon>
        <taxon>Agaricomycetes</taxon>
        <taxon>Agaricomycetidae</taxon>
        <taxon>Agaricales</taxon>
        <taxon>Marasmiineae</taxon>
        <taxon>Omphalotaceae</taxon>
        <taxon>Marasmiellus</taxon>
    </lineage>
</organism>
<dbReference type="EMBL" id="JBANRG010000020">
    <property type="protein sequence ID" value="KAK7457195.1"/>
    <property type="molecule type" value="Genomic_DNA"/>
</dbReference>
<proteinExistence type="predicted"/>
<reference evidence="1 2" key="1">
    <citation type="submission" date="2024-01" db="EMBL/GenBank/DDBJ databases">
        <title>A draft genome for the cacao thread blight pathogen Marasmiellus scandens.</title>
        <authorList>
            <person name="Baruah I.K."/>
            <person name="Leung J."/>
            <person name="Bukari Y."/>
            <person name="Amoako-Attah I."/>
            <person name="Meinhardt L.W."/>
            <person name="Bailey B.A."/>
            <person name="Cohen S.P."/>
        </authorList>
    </citation>
    <scope>NUCLEOTIDE SEQUENCE [LARGE SCALE GENOMIC DNA]</scope>
    <source>
        <strain evidence="1 2">GH-19</strain>
    </source>
</reference>
<name>A0ABR1JEC7_9AGAR</name>
<dbReference type="InterPro" id="IPR038213">
    <property type="entry name" value="IFI6/IFI27-like_sf"/>
</dbReference>